<evidence type="ECO:0000313" key="2">
    <source>
        <dbReference type="EMBL" id="HJA01809.1"/>
    </source>
</evidence>
<reference evidence="2" key="2">
    <citation type="submission" date="2021-04" db="EMBL/GenBank/DDBJ databases">
        <authorList>
            <person name="Gilroy R."/>
        </authorList>
    </citation>
    <scope>NUCLEOTIDE SEQUENCE</scope>
    <source>
        <strain evidence="2">CHK156-179</strain>
    </source>
</reference>
<name>A0A9D2H0T9_9FIRM</name>
<protein>
    <submittedName>
        <fullName evidence="2">Stage III sporulation protein AE</fullName>
    </submittedName>
</protein>
<keyword evidence="1" id="KW-1133">Transmembrane helix</keyword>
<feature type="transmembrane region" description="Helical" evidence="1">
    <location>
        <begin position="56"/>
        <end position="79"/>
    </location>
</feature>
<feature type="transmembrane region" description="Helical" evidence="1">
    <location>
        <begin position="270"/>
        <end position="293"/>
    </location>
</feature>
<keyword evidence="1" id="KW-0472">Membrane</keyword>
<dbReference type="AlphaFoldDB" id="A0A9D2H0T9"/>
<feature type="transmembrane region" description="Helical" evidence="1">
    <location>
        <begin position="91"/>
        <end position="116"/>
    </location>
</feature>
<feature type="transmembrane region" description="Helical" evidence="1">
    <location>
        <begin position="320"/>
        <end position="341"/>
    </location>
</feature>
<evidence type="ECO:0000256" key="1">
    <source>
        <dbReference type="SAM" id="Phobius"/>
    </source>
</evidence>
<feature type="transmembrane region" description="Helical" evidence="1">
    <location>
        <begin position="242"/>
        <end position="263"/>
    </location>
</feature>
<dbReference type="EMBL" id="DXAJ01000006">
    <property type="protein sequence ID" value="HJA01809.1"/>
    <property type="molecule type" value="Genomic_DNA"/>
</dbReference>
<comment type="caution">
    <text evidence="2">The sequence shown here is derived from an EMBL/GenBank/DDBJ whole genome shotgun (WGS) entry which is preliminary data.</text>
</comment>
<feature type="transmembrane region" description="Helical" evidence="1">
    <location>
        <begin position="203"/>
        <end position="222"/>
    </location>
</feature>
<organism evidence="2 3">
    <name type="scientific">Candidatus Gallimonas gallistercoris</name>
    <dbReference type="NCBI Taxonomy" id="2838602"/>
    <lineage>
        <taxon>Bacteria</taxon>
        <taxon>Bacillati</taxon>
        <taxon>Bacillota</taxon>
        <taxon>Clostridia</taxon>
        <taxon>Candidatus Gallimonas</taxon>
    </lineage>
</organism>
<accession>A0A9D2H0T9</accession>
<dbReference type="Proteomes" id="UP000824221">
    <property type="component" value="Unassembled WGS sequence"/>
</dbReference>
<feature type="transmembrane region" description="Helical" evidence="1">
    <location>
        <begin position="128"/>
        <end position="148"/>
    </location>
</feature>
<dbReference type="InterPro" id="IPR014194">
    <property type="entry name" value="Spore_III_AE"/>
</dbReference>
<dbReference type="Pfam" id="PF09546">
    <property type="entry name" value="Spore_III_AE"/>
    <property type="match status" value="1"/>
</dbReference>
<evidence type="ECO:0000313" key="3">
    <source>
        <dbReference type="Proteomes" id="UP000824221"/>
    </source>
</evidence>
<keyword evidence="1" id="KW-0812">Transmembrane</keyword>
<gene>
    <name evidence="2" type="ORF">H9797_00310</name>
</gene>
<sequence>MLDELDLKDLQEYLDTLTEFHGISLKDKLKGLIDGDLSLDYSSLGNAVLHTFLEEIALLFPVFAVILAASLLCGILNSAKSGFLHSTMSDIIGFVAYLAVGAAVLACLISVLSSVFSCVEAMKTQMELVYPVLLTLMAAAGGTVSAAVFRPAVVFLSDGILNLFSSVVLPVSVAVVVLSFVGNLSAEVRTEKLGELFKNILRWLIGLSFGLFGLFLTVQGISSGGFDGITLRTVKYLVSGSVPVVGGFLSGSVDLVLAGSALIKNALGSFSVLLLVSVLLKPLLLLAAMQLFLRVSAAATETVGGKIPCLLSRLAGDMGYFTASLLTVAFLHFLTLLLFVCSSGVL</sequence>
<feature type="transmembrane region" description="Helical" evidence="1">
    <location>
        <begin position="160"/>
        <end position="182"/>
    </location>
</feature>
<proteinExistence type="predicted"/>
<reference evidence="2" key="1">
    <citation type="journal article" date="2021" name="PeerJ">
        <title>Extensive microbial diversity within the chicken gut microbiome revealed by metagenomics and culture.</title>
        <authorList>
            <person name="Gilroy R."/>
            <person name="Ravi A."/>
            <person name="Getino M."/>
            <person name="Pursley I."/>
            <person name="Horton D.L."/>
            <person name="Alikhan N.F."/>
            <person name="Baker D."/>
            <person name="Gharbi K."/>
            <person name="Hall N."/>
            <person name="Watson M."/>
            <person name="Adriaenssens E.M."/>
            <person name="Foster-Nyarko E."/>
            <person name="Jarju S."/>
            <person name="Secka A."/>
            <person name="Antonio M."/>
            <person name="Oren A."/>
            <person name="Chaudhuri R.R."/>
            <person name="La Ragione R."/>
            <person name="Hildebrand F."/>
            <person name="Pallen M.J."/>
        </authorList>
    </citation>
    <scope>NUCLEOTIDE SEQUENCE</scope>
    <source>
        <strain evidence="2">CHK156-179</strain>
    </source>
</reference>